<protein>
    <submittedName>
        <fullName evidence="4">4'-phosphopantetheinyl transferase superfamily protein</fullName>
    </submittedName>
</protein>
<dbReference type="InterPro" id="IPR037143">
    <property type="entry name" value="4-PPantetheinyl_Trfase_dom_sf"/>
</dbReference>
<organism evidence="4 5">
    <name type="scientific">Streptomyces luteosporeus</name>
    <dbReference type="NCBI Taxonomy" id="173856"/>
    <lineage>
        <taxon>Bacteria</taxon>
        <taxon>Bacillati</taxon>
        <taxon>Actinomycetota</taxon>
        <taxon>Actinomycetes</taxon>
        <taxon>Kitasatosporales</taxon>
        <taxon>Streptomycetaceae</taxon>
        <taxon>Streptomyces</taxon>
    </lineage>
</organism>
<dbReference type="InterPro" id="IPR003542">
    <property type="entry name" value="Enbac_synth_compD-like"/>
</dbReference>
<dbReference type="PANTHER" id="PTHR38096">
    <property type="entry name" value="ENTEROBACTIN SYNTHASE COMPONENT D"/>
    <property type="match status" value="1"/>
</dbReference>
<evidence type="ECO:0000259" key="3">
    <source>
        <dbReference type="Pfam" id="PF17837"/>
    </source>
</evidence>
<dbReference type="InterPro" id="IPR008278">
    <property type="entry name" value="4-PPantetheinyl_Trfase_dom"/>
</dbReference>
<evidence type="ECO:0000313" key="5">
    <source>
        <dbReference type="Proteomes" id="UP001500886"/>
    </source>
</evidence>
<dbReference type="Gene3D" id="3.90.470.20">
    <property type="entry name" value="4'-phosphopantetheinyl transferase domain"/>
    <property type="match status" value="1"/>
</dbReference>
<dbReference type="SUPFAM" id="SSF56214">
    <property type="entry name" value="4'-phosphopantetheinyl transferase"/>
    <property type="match status" value="1"/>
</dbReference>
<reference evidence="4 5" key="1">
    <citation type="journal article" date="2019" name="Int. J. Syst. Evol. Microbiol.">
        <title>The Global Catalogue of Microorganisms (GCM) 10K type strain sequencing project: providing services to taxonomists for standard genome sequencing and annotation.</title>
        <authorList>
            <consortium name="The Broad Institute Genomics Platform"/>
            <consortium name="The Broad Institute Genome Sequencing Center for Infectious Disease"/>
            <person name="Wu L."/>
            <person name="Ma J."/>
        </authorList>
    </citation>
    <scope>NUCLEOTIDE SEQUENCE [LARGE SCALE GENOMIC DNA]</scope>
    <source>
        <strain evidence="4 5">JCM 4542</strain>
    </source>
</reference>
<comment type="caution">
    <text evidence="4">The sequence shown here is derived from an EMBL/GenBank/DDBJ whole genome shotgun (WGS) entry which is preliminary data.</text>
</comment>
<dbReference type="PRINTS" id="PR01399">
    <property type="entry name" value="ENTSNTHTASED"/>
</dbReference>
<dbReference type="Pfam" id="PF01648">
    <property type="entry name" value="ACPS"/>
    <property type="match status" value="1"/>
</dbReference>
<dbReference type="Proteomes" id="UP001500886">
    <property type="component" value="Unassembled WGS sequence"/>
</dbReference>
<name>A0ABN3TLF7_9ACTN</name>
<evidence type="ECO:0000259" key="2">
    <source>
        <dbReference type="Pfam" id="PF01648"/>
    </source>
</evidence>
<dbReference type="InterPro" id="IPR041354">
    <property type="entry name" value="4PPT_N"/>
</dbReference>
<proteinExistence type="predicted"/>
<evidence type="ECO:0000256" key="1">
    <source>
        <dbReference type="ARBA" id="ARBA00022679"/>
    </source>
</evidence>
<dbReference type="Pfam" id="PF17837">
    <property type="entry name" value="4PPT_N"/>
    <property type="match status" value="1"/>
</dbReference>
<accession>A0ABN3TLF7</accession>
<dbReference type="GO" id="GO:0016740">
    <property type="term" value="F:transferase activity"/>
    <property type="evidence" value="ECO:0007669"/>
    <property type="project" value="UniProtKB-KW"/>
</dbReference>
<dbReference type="PANTHER" id="PTHR38096:SF1">
    <property type="entry name" value="ENTEROBACTIN SYNTHASE COMPONENT D"/>
    <property type="match status" value="1"/>
</dbReference>
<feature type="domain" description="4'-phosphopantetheinyl transferase N-terminal" evidence="3">
    <location>
        <begin position="21"/>
        <end position="88"/>
    </location>
</feature>
<keyword evidence="1 4" id="KW-0808">Transferase</keyword>
<gene>
    <name evidence="4" type="ORF">GCM10010315_09600</name>
</gene>
<sequence>MPDVTTVELFTDPPGVHLHPQEAAVVARAVGKRVREFTTVRLCARSALAELGVTPGPILPGPEGAPIWPDGIVGSMTHCDGYRAAAVARTAQVASVGIDAEPHAPLPAGVEKLVALPEERRILDRLTASHPDVAWDRLLFSAKESTYKTWFPLTGRWLDFGDCVITPDPEEGSLRCELKVPGPVVGGRRIDTFTGRWRTAVRGGTRYVATSFVVPAAGR</sequence>
<dbReference type="EMBL" id="BAAASL010000003">
    <property type="protein sequence ID" value="GAA2710200.1"/>
    <property type="molecule type" value="Genomic_DNA"/>
</dbReference>
<feature type="domain" description="4'-phosphopantetheinyl transferase" evidence="2">
    <location>
        <begin position="95"/>
        <end position="171"/>
    </location>
</feature>
<evidence type="ECO:0000313" key="4">
    <source>
        <dbReference type="EMBL" id="GAA2710200.1"/>
    </source>
</evidence>
<keyword evidence="5" id="KW-1185">Reference proteome</keyword>